<reference evidence="10 11" key="1">
    <citation type="submission" date="2024-06" db="EMBL/GenBank/DDBJ databases">
        <authorList>
            <person name="Kraege A."/>
            <person name="Thomma B."/>
        </authorList>
    </citation>
    <scope>NUCLEOTIDE SEQUENCE [LARGE SCALE GENOMIC DNA]</scope>
</reference>
<dbReference type="InterPro" id="IPR005481">
    <property type="entry name" value="BC-like_N"/>
</dbReference>
<evidence type="ECO:0000256" key="2">
    <source>
        <dbReference type="ARBA" id="ARBA00022598"/>
    </source>
</evidence>
<keyword evidence="3 6" id="KW-0547">Nucleotide-binding</keyword>
<evidence type="ECO:0000256" key="3">
    <source>
        <dbReference type="ARBA" id="ARBA00022741"/>
    </source>
</evidence>
<dbReference type="EMBL" id="CAXHTA020000004">
    <property type="protein sequence ID" value="CAL5220654.1"/>
    <property type="molecule type" value="Genomic_DNA"/>
</dbReference>
<dbReference type="Gene3D" id="3.30.1490.20">
    <property type="entry name" value="ATP-grasp fold, A domain"/>
    <property type="match status" value="1"/>
</dbReference>
<sequence>MDRILEVAAKTGASAVHPGYGFLSENTAFATQCQEAGVAFVGPPAAAIAAMGSKSEAKSMMAAAGVPVVPGYHGADQSEDRLIEEGRRMGFPILVKAVMGGGGKGMKLAMAAGELREAIQSAKREAAASFGDDRVLLERFIERPRHIEVQIFADTHDNAVYLFERDCSMQRRHQKVIEEAPAPAISEEFRVSIGTSAVAAAKAVGYVNAGTVEFIVDTDIGDYYFMEMNTRLQVEHPVTEAVTGLDLVEWQLRVAAGQPLPLLQHQLHLQGHAFEARVYAENPSKGFMPSPGSIASWRVPPGSVAFTHHGEVRVDSGVQQGDQVGVNYDPMIAKVIARGPDRQSALRTMHTALSELQVSGLSTNVGFLKRLCQHPAFEAAELDTSFIAKHMDSLVLPAQPSADVLALAAVAWHLIACMAAEKEAARNQVQLGAWGILDSFRLNHTHKETADFTHAATAEPVRLDLSFPRNGEIHVQGCAPGEAHSSKACTVRGGALRAEDSSISAEIDGQRLCASFSVHTHGDQQVLTLWCGGEAYEFSKPIIRTWARTGTLQSAAGTVVSPLPGKVIKVLAKEGDAVEEGDSLVVLEAMKMEHTVRAPCKGVVTGLTAIEGAQVSDGVTLAYIDAGESAGASAA</sequence>
<dbReference type="InterPro" id="IPR000089">
    <property type="entry name" value="Biotin_lipoyl"/>
</dbReference>
<dbReference type="InterPro" id="IPR005479">
    <property type="entry name" value="CPAse_ATP-bd"/>
</dbReference>
<dbReference type="SUPFAM" id="SSF51230">
    <property type="entry name" value="Single hybrid motif"/>
    <property type="match status" value="1"/>
</dbReference>
<dbReference type="InterPro" id="IPR011053">
    <property type="entry name" value="Single_hybrid_motif"/>
</dbReference>
<keyword evidence="2" id="KW-0436">Ligase</keyword>
<feature type="domain" description="Lipoyl-binding" evidence="7">
    <location>
        <begin position="549"/>
        <end position="625"/>
    </location>
</feature>
<feature type="domain" description="ATP-grasp" evidence="8">
    <location>
        <begin position="58"/>
        <end position="256"/>
    </location>
</feature>
<dbReference type="InterPro" id="IPR050856">
    <property type="entry name" value="Biotin_carboxylase_complex"/>
</dbReference>
<dbReference type="PANTHER" id="PTHR18866:SF33">
    <property type="entry name" value="METHYLCROTONOYL-COA CARBOXYLASE SUBUNIT ALPHA, MITOCHONDRIAL-RELATED"/>
    <property type="match status" value="1"/>
</dbReference>
<evidence type="ECO:0000313" key="11">
    <source>
        <dbReference type="Proteomes" id="UP001497392"/>
    </source>
</evidence>
<evidence type="ECO:0000313" key="10">
    <source>
        <dbReference type="EMBL" id="CAL5220654.1"/>
    </source>
</evidence>
<gene>
    <name evidence="10" type="primary">g2699</name>
    <name evidence="10" type="ORF">VP750_LOCUS2313</name>
</gene>
<keyword evidence="11" id="KW-1185">Reference proteome</keyword>
<accession>A0ABP1FPP5</accession>
<keyword evidence="5" id="KW-0092">Biotin</keyword>
<comment type="caution">
    <text evidence="10">The sequence shown here is derived from an EMBL/GenBank/DDBJ whole genome shotgun (WGS) entry which is preliminary data.</text>
</comment>
<evidence type="ECO:0000259" key="7">
    <source>
        <dbReference type="PROSITE" id="PS50968"/>
    </source>
</evidence>
<dbReference type="Gene3D" id="2.40.50.100">
    <property type="match status" value="1"/>
</dbReference>
<evidence type="ECO:0000256" key="1">
    <source>
        <dbReference type="ARBA" id="ARBA00001953"/>
    </source>
</evidence>
<name>A0ABP1FPP5_9CHLO</name>
<dbReference type="Gene3D" id="3.30.470.20">
    <property type="entry name" value="ATP-grasp fold, B domain"/>
    <property type="match status" value="1"/>
</dbReference>
<dbReference type="InterPro" id="IPR001882">
    <property type="entry name" value="Biotin_BS"/>
</dbReference>
<dbReference type="SUPFAM" id="SSF51246">
    <property type="entry name" value="Rudiment single hybrid motif"/>
    <property type="match status" value="1"/>
</dbReference>
<dbReference type="Pfam" id="PF02786">
    <property type="entry name" value="CPSase_L_D2"/>
    <property type="match status" value="1"/>
</dbReference>
<dbReference type="InterPro" id="IPR013815">
    <property type="entry name" value="ATP_grasp_subdomain_1"/>
</dbReference>
<protein>
    <submittedName>
        <fullName evidence="10">G2699 protein</fullName>
    </submittedName>
</protein>
<dbReference type="Pfam" id="PF02785">
    <property type="entry name" value="Biotin_carb_C"/>
    <property type="match status" value="1"/>
</dbReference>
<evidence type="ECO:0000259" key="8">
    <source>
        <dbReference type="PROSITE" id="PS50975"/>
    </source>
</evidence>
<dbReference type="PROSITE" id="PS50979">
    <property type="entry name" value="BC"/>
    <property type="match status" value="1"/>
</dbReference>
<evidence type="ECO:0000256" key="5">
    <source>
        <dbReference type="ARBA" id="ARBA00023267"/>
    </source>
</evidence>
<evidence type="ECO:0000259" key="9">
    <source>
        <dbReference type="PROSITE" id="PS50979"/>
    </source>
</evidence>
<dbReference type="InterPro" id="IPR011054">
    <property type="entry name" value="Rudment_hybrid_motif"/>
</dbReference>
<proteinExistence type="predicted"/>
<dbReference type="InterPro" id="IPR011761">
    <property type="entry name" value="ATP-grasp"/>
</dbReference>
<dbReference type="InterPro" id="IPR005482">
    <property type="entry name" value="Biotin_COase_C"/>
</dbReference>
<dbReference type="PROSITE" id="PS00188">
    <property type="entry name" value="BIOTIN"/>
    <property type="match status" value="1"/>
</dbReference>
<dbReference type="SUPFAM" id="SSF56059">
    <property type="entry name" value="Glutathione synthetase ATP-binding domain-like"/>
    <property type="match status" value="1"/>
</dbReference>
<evidence type="ECO:0000256" key="4">
    <source>
        <dbReference type="ARBA" id="ARBA00022840"/>
    </source>
</evidence>
<dbReference type="PROSITE" id="PS00867">
    <property type="entry name" value="CPSASE_2"/>
    <property type="match status" value="1"/>
</dbReference>
<keyword evidence="4 6" id="KW-0067">ATP-binding</keyword>
<dbReference type="SMART" id="SM00878">
    <property type="entry name" value="Biotin_carb_C"/>
    <property type="match status" value="1"/>
</dbReference>
<evidence type="ECO:0000256" key="6">
    <source>
        <dbReference type="PROSITE-ProRule" id="PRU00409"/>
    </source>
</evidence>
<dbReference type="Proteomes" id="UP001497392">
    <property type="component" value="Unassembled WGS sequence"/>
</dbReference>
<dbReference type="CDD" id="cd06850">
    <property type="entry name" value="biotinyl_domain"/>
    <property type="match status" value="1"/>
</dbReference>
<comment type="cofactor">
    <cofactor evidence="1">
        <name>biotin</name>
        <dbReference type="ChEBI" id="CHEBI:57586"/>
    </cofactor>
</comment>
<dbReference type="PROSITE" id="PS50968">
    <property type="entry name" value="BIOTINYL_LIPOYL"/>
    <property type="match status" value="1"/>
</dbReference>
<dbReference type="PANTHER" id="PTHR18866">
    <property type="entry name" value="CARBOXYLASE:PYRUVATE/ACETYL-COA/PROPIONYL-COA CARBOXYLASE"/>
    <property type="match status" value="1"/>
</dbReference>
<dbReference type="Gene3D" id="3.30.700.40">
    <property type="match status" value="1"/>
</dbReference>
<dbReference type="PROSITE" id="PS50975">
    <property type="entry name" value="ATP_GRASP"/>
    <property type="match status" value="1"/>
</dbReference>
<dbReference type="InterPro" id="IPR011764">
    <property type="entry name" value="Biotin_carboxylation_dom"/>
</dbReference>
<dbReference type="Gene3D" id="3.40.50.20">
    <property type="match status" value="1"/>
</dbReference>
<dbReference type="Pfam" id="PF00289">
    <property type="entry name" value="Biotin_carb_N"/>
    <property type="match status" value="1"/>
</dbReference>
<organism evidence="10 11">
    <name type="scientific">Coccomyxa viridis</name>
    <dbReference type="NCBI Taxonomy" id="1274662"/>
    <lineage>
        <taxon>Eukaryota</taxon>
        <taxon>Viridiplantae</taxon>
        <taxon>Chlorophyta</taxon>
        <taxon>core chlorophytes</taxon>
        <taxon>Trebouxiophyceae</taxon>
        <taxon>Trebouxiophyceae incertae sedis</taxon>
        <taxon>Coccomyxaceae</taxon>
        <taxon>Coccomyxa</taxon>
    </lineage>
</organism>
<feature type="domain" description="Biotin carboxylation" evidence="9">
    <location>
        <begin position="1"/>
        <end position="392"/>
    </location>
</feature>
<dbReference type="Pfam" id="PF00364">
    <property type="entry name" value="Biotin_lipoyl"/>
    <property type="match status" value="1"/>
</dbReference>